<dbReference type="CDD" id="cd16325">
    <property type="entry name" value="LolA"/>
    <property type="match status" value="1"/>
</dbReference>
<gene>
    <name evidence="3" type="ORF">Unknown280_0700</name>
</gene>
<evidence type="ECO:0000313" key="3">
    <source>
        <dbReference type="EMBL" id="QGT51378.1"/>
    </source>
</evidence>
<organism evidence="3">
    <name type="scientific">uncultured Spirochaetaceae bacterium</name>
    <dbReference type="NCBI Taxonomy" id="201186"/>
    <lineage>
        <taxon>Bacteria</taxon>
        <taxon>Pseudomonadati</taxon>
        <taxon>Spirochaetota</taxon>
        <taxon>Spirochaetia</taxon>
        <taxon>Spirochaetales</taxon>
        <taxon>Spirochaetaceae</taxon>
        <taxon>environmental samples</taxon>
    </lineage>
</organism>
<feature type="signal peptide" evidence="2">
    <location>
        <begin position="1"/>
        <end position="19"/>
    </location>
</feature>
<dbReference type="EMBL" id="MN577574">
    <property type="protein sequence ID" value="QGT51378.1"/>
    <property type="molecule type" value="Genomic_DNA"/>
</dbReference>
<dbReference type="Pfam" id="PF03548">
    <property type="entry name" value="LolA"/>
    <property type="match status" value="1"/>
</dbReference>
<name>A0A650EQ29_9SPIO</name>
<keyword evidence="1 2" id="KW-0732">Signal</keyword>
<accession>A0A650EQ29</accession>
<protein>
    <submittedName>
        <fullName evidence="3">Membrane protein</fullName>
    </submittedName>
</protein>
<dbReference type="InterPro" id="IPR029046">
    <property type="entry name" value="LolA/LolB/LppX"/>
</dbReference>
<dbReference type="AlphaFoldDB" id="A0A650EQ29"/>
<dbReference type="PANTHER" id="PTHR35869">
    <property type="entry name" value="OUTER-MEMBRANE LIPOPROTEIN CARRIER PROTEIN"/>
    <property type="match status" value="1"/>
</dbReference>
<sequence>MLKKSAFFVLILNVIFAAAFSQETIITANEYFKSVSEKYGTVKDYQANVDIVVGKEDMQAELTYLSPDKVRFDFSRPDNQVIVFNGETLTIYLPGSAAVLTQNANSGDSGNGAKAANLATSEGLSLMRRYYSVSYETSQEAVPLEEGSEERVVRLMLWRRTTAEAFRYIKLSINPDTKMIRRVEAVTPSNITYMMTFSDYEVNQGLTAQRFSYDIPSAANVYDNFMFSE</sequence>
<dbReference type="PANTHER" id="PTHR35869:SF1">
    <property type="entry name" value="OUTER-MEMBRANE LIPOPROTEIN CARRIER PROTEIN"/>
    <property type="match status" value="1"/>
</dbReference>
<dbReference type="SUPFAM" id="SSF89392">
    <property type="entry name" value="Prokaryotic lipoproteins and lipoprotein localization factors"/>
    <property type="match status" value="1"/>
</dbReference>
<dbReference type="Gene3D" id="2.50.20.10">
    <property type="entry name" value="Lipoprotein localisation LolA/LolB/LppX"/>
    <property type="match status" value="1"/>
</dbReference>
<proteinExistence type="predicted"/>
<dbReference type="InterPro" id="IPR004564">
    <property type="entry name" value="OM_lipoprot_carrier_LolA-like"/>
</dbReference>
<evidence type="ECO:0000256" key="2">
    <source>
        <dbReference type="SAM" id="SignalP"/>
    </source>
</evidence>
<feature type="chain" id="PRO_5024795581" evidence="2">
    <location>
        <begin position="20"/>
        <end position="229"/>
    </location>
</feature>
<evidence type="ECO:0000256" key="1">
    <source>
        <dbReference type="ARBA" id="ARBA00022729"/>
    </source>
</evidence>
<reference evidence="3" key="1">
    <citation type="journal article" date="2020" name="J. ISSAAS">
        <title>Lactobacilli and other gastrointestinal microbiota of Peromyscus leucopus, reservoir host for agents of Lyme disease and other zoonoses in North America.</title>
        <authorList>
            <person name="Milovic A."/>
            <person name="Bassam K."/>
            <person name="Shao H."/>
            <person name="Chatzistamou I."/>
            <person name="Tufts D.M."/>
            <person name="Diuk-Wasser M."/>
            <person name="Barbour A.G."/>
        </authorList>
    </citation>
    <scope>NUCLEOTIDE SEQUENCE</scope>
    <source>
        <strain evidence="3">LL50</strain>
    </source>
</reference>